<dbReference type="EMBL" id="JAYESG010000029">
    <property type="protein sequence ID" value="MEA3521214.1"/>
    <property type="molecule type" value="Genomic_DNA"/>
</dbReference>
<keyword evidence="2" id="KW-1185">Reference proteome</keyword>
<comment type="caution">
    <text evidence="1">The sequence shown here is derived from an EMBL/GenBank/DDBJ whole genome shotgun (WGS) entry which is preliminary data.</text>
</comment>
<accession>A0ACC6N6B6</accession>
<reference evidence="1" key="1">
    <citation type="submission" date="2023-12" db="EMBL/GenBank/DDBJ databases">
        <title>Diversity of Rhizobium in root nodule of phaseolus vulgaris.</title>
        <authorList>
            <person name="Wang H."/>
        </authorList>
    </citation>
    <scope>NUCLEOTIDE SEQUENCE</scope>
    <source>
        <strain evidence="1">MJ31</strain>
    </source>
</reference>
<gene>
    <name evidence="1" type="ORF">U8465_29935</name>
</gene>
<name>A0ACC6N6B6_9HYPH</name>
<evidence type="ECO:0000313" key="2">
    <source>
        <dbReference type="Proteomes" id="UP001304050"/>
    </source>
</evidence>
<feature type="non-terminal residue" evidence="1">
    <location>
        <position position="1"/>
    </location>
</feature>
<dbReference type="Proteomes" id="UP001304050">
    <property type="component" value="Unassembled WGS sequence"/>
</dbReference>
<protein>
    <submittedName>
        <fullName evidence="1">Transposase domain-containing protein</fullName>
    </submittedName>
</protein>
<sequence>SGQNVDASDSEPRLHRRHGQNERGIAIGRKNWLFAGSDKGGERIANILTIIETVKLQGHNPEVYLTDVLTRIQDHPEDRIEDLLPWNWTPAKARCEAA</sequence>
<proteinExistence type="predicted"/>
<organism evidence="1 2">
    <name type="scientific">Rhizobium mulingense</name>
    <dbReference type="NCBI Taxonomy" id="3031128"/>
    <lineage>
        <taxon>Bacteria</taxon>
        <taxon>Pseudomonadati</taxon>
        <taxon>Pseudomonadota</taxon>
        <taxon>Alphaproteobacteria</taxon>
        <taxon>Hyphomicrobiales</taxon>
        <taxon>Rhizobiaceae</taxon>
        <taxon>Rhizobium/Agrobacterium group</taxon>
        <taxon>Rhizobium</taxon>
    </lineage>
</organism>
<evidence type="ECO:0000313" key="1">
    <source>
        <dbReference type="EMBL" id="MEA3521214.1"/>
    </source>
</evidence>